<protein>
    <recommendedName>
        <fullName evidence="3">Immunity protein 50</fullName>
    </recommendedName>
</protein>
<organism evidence="1 2">
    <name type="scientific">Algoriphagus aestuariicola</name>
    <dbReference type="NCBI Taxonomy" id="1852016"/>
    <lineage>
        <taxon>Bacteria</taxon>
        <taxon>Pseudomonadati</taxon>
        <taxon>Bacteroidota</taxon>
        <taxon>Cytophagia</taxon>
        <taxon>Cytophagales</taxon>
        <taxon>Cyclobacteriaceae</taxon>
        <taxon>Algoriphagus</taxon>
    </lineage>
</organism>
<dbReference type="Proteomes" id="UP000664698">
    <property type="component" value="Unassembled WGS sequence"/>
</dbReference>
<reference evidence="1 2" key="1">
    <citation type="submission" date="2021-03" db="EMBL/GenBank/DDBJ databases">
        <title>novel species isolated from a fishpond in China.</title>
        <authorList>
            <person name="Lu H."/>
            <person name="Cai Z."/>
        </authorList>
    </citation>
    <scope>NUCLEOTIDE SEQUENCE [LARGE SCALE GENOMIC DNA]</scope>
    <source>
        <strain evidence="1 2">JCM 31546</strain>
    </source>
</reference>
<sequence length="115" mass="13545">MQEYWTFEFPKTDDPSAQLSRILMKEEKELGIFLSYYYKKEGALAEKVNLKGEPQFVDAYSGNLVLDFDLVHFNACLAIHEQKREEMSLTFEIDLERGKLKLLGPYWPSREMDEI</sequence>
<dbReference type="RefSeq" id="WP_206568726.1">
    <property type="nucleotide sequence ID" value="NZ_JAFKCW010000002.1"/>
</dbReference>
<evidence type="ECO:0008006" key="3">
    <source>
        <dbReference type="Google" id="ProtNLM"/>
    </source>
</evidence>
<evidence type="ECO:0000313" key="2">
    <source>
        <dbReference type="Proteomes" id="UP000664698"/>
    </source>
</evidence>
<proteinExistence type="predicted"/>
<gene>
    <name evidence="1" type="ORF">J0A67_07640</name>
</gene>
<dbReference type="EMBL" id="JAFKCW010000002">
    <property type="protein sequence ID" value="MBN7800728.1"/>
    <property type="molecule type" value="Genomic_DNA"/>
</dbReference>
<keyword evidence="2" id="KW-1185">Reference proteome</keyword>
<name>A0ABS3BN32_9BACT</name>
<accession>A0ABS3BN32</accession>
<comment type="caution">
    <text evidence="1">The sequence shown here is derived from an EMBL/GenBank/DDBJ whole genome shotgun (WGS) entry which is preliminary data.</text>
</comment>
<evidence type="ECO:0000313" key="1">
    <source>
        <dbReference type="EMBL" id="MBN7800728.1"/>
    </source>
</evidence>